<accession>A0A1M4ZJH7</accession>
<dbReference type="Gene3D" id="2.130.10.10">
    <property type="entry name" value="YVTN repeat-like/Quinoprotein amine dehydrogenase"/>
    <property type="match status" value="2"/>
</dbReference>
<protein>
    <submittedName>
        <fullName evidence="3">40-residue YVTN family beta-propeller repeat-containing protein</fullName>
    </submittedName>
</protein>
<dbReference type="RefSeq" id="WP_084114295.1">
    <property type="nucleotide sequence ID" value="NZ_FQUE01000004.1"/>
</dbReference>
<dbReference type="InterPro" id="IPR048433">
    <property type="entry name" value="YNCE-like_beta-prop"/>
</dbReference>
<dbReference type="SMART" id="SM00564">
    <property type="entry name" value="PQQ"/>
    <property type="match status" value="4"/>
</dbReference>
<dbReference type="SUPFAM" id="SSF50974">
    <property type="entry name" value="Nitrous oxide reductase, N-terminal domain"/>
    <property type="match status" value="1"/>
</dbReference>
<organism evidence="3 4">
    <name type="scientific">Loktanella atrilutea</name>
    <dbReference type="NCBI Taxonomy" id="366533"/>
    <lineage>
        <taxon>Bacteria</taxon>
        <taxon>Pseudomonadati</taxon>
        <taxon>Pseudomonadota</taxon>
        <taxon>Alphaproteobacteria</taxon>
        <taxon>Rhodobacterales</taxon>
        <taxon>Roseobacteraceae</taxon>
        <taxon>Loktanella</taxon>
    </lineage>
</organism>
<dbReference type="AlphaFoldDB" id="A0A1M4ZJH7"/>
<gene>
    <name evidence="3" type="ORF">SAMN05444339_1045</name>
</gene>
<dbReference type="Pfam" id="PF21783">
    <property type="entry name" value="YNCE"/>
    <property type="match status" value="1"/>
</dbReference>
<sequence>MIPAARVIGAAGLAVLWATSPGLGDIAAITSQTAGTLTLIDTDTAEVLSTTPLPGHPAAVSIDAVRDRIMAVAVDTGLLHVFDMAGRPVAQHPVAGAPFGLAIRPETGTALITDQTGVLREIDPDTGAEIAAWPVGAMPSGVAAVPGLIVTADRDADAVTLIRGDGTTALPVGHHPFGVTLHDGLIFTADVLDDTVTVIDPGNGSIIAKIPTAERPYAVAFAAGQGFVTNQYDSTVTVFDAATFAVAGMIDVGDYPEGIAATADGGRIVVANWFSDTVSLIDTATRQVVAEVDVPEGPRAFGLFIAPTP</sequence>
<feature type="domain" description="YNCE-like beta-propeller" evidence="2">
    <location>
        <begin position="215"/>
        <end position="290"/>
    </location>
</feature>
<dbReference type="OrthoDB" id="195736at2"/>
<dbReference type="InterPro" id="IPR011045">
    <property type="entry name" value="N2O_reductase_N"/>
</dbReference>
<dbReference type="InterPro" id="IPR011964">
    <property type="entry name" value="YVTN_b-propeller_repeat"/>
</dbReference>
<name>A0A1M4ZJH7_LOKAT</name>
<reference evidence="4" key="1">
    <citation type="submission" date="2016-11" db="EMBL/GenBank/DDBJ databases">
        <authorList>
            <person name="Varghese N."/>
            <person name="Submissions S."/>
        </authorList>
    </citation>
    <scope>NUCLEOTIDE SEQUENCE [LARGE SCALE GENOMIC DNA]</scope>
    <source>
        <strain evidence="4">DSM 29326</strain>
    </source>
</reference>
<dbReference type="PANTHER" id="PTHR47197">
    <property type="entry name" value="PROTEIN NIRF"/>
    <property type="match status" value="1"/>
</dbReference>
<dbReference type="InterPro" id="IPR051200">
    <property type="entry name" value="Host-pathogen_enzymatic-act"/>
</dbReference>
<evidence type="ECO:0000259" key="2">
    <source>
        <dbReference type="Pfam" id="PF21783"/>
    </source>
</evidence>
<keyword evidence="1" id="KW-0732">Signal</keyword>
<dbReference type="InterPro" id="IPR018391">
    <property type="entry name" value="PQQ_b-propeller_rpt"/>
</dbReference>
<dbReference type="Proteomes" id="UP000183987">
    <property type="component" value="Unassembled WGS sequence"/>
</dbReference>
<evidence type="ECO:0000313" key="3">
    <source>
        <dbReference type="EMBL" id="SHF17962.1"/>
    </source>
</evidence>
<dbReference type="PANTHER" id="PTHR47197:SF3">
    <property type="entry name" value="DIHYDRO-HEME D1 DEHYDROGENASE"/>
    <property type="match status" value="1"/>
</dbReference>
<proteinExistence type="predicted"/>
<evidence type="ECO:0000313" key="4">
    <source>
        <dbReference type="Proteomes" id="UP000183987"/>
    </source>
</evidence>
<dbReference type="NCBIfam" id="TIGR02276">
    <property type="entry name" value="beta_rpt_yvtn"/>
    <property type="match status" value="3"/>
</dbReference>
<keyword evidence="4" id="KW-1185">Reference proteome</keyword>
<dbReference type="STRING" id="366533.SAMN05444339_1045"/>
<dbReference type="InterPro" id="IPR015943">
    <property type="entry name" value="WD40/YVTN_repeat-like_dom_sf"/>
</dbReference>
<dbReference type="EMBL" id="FQUE01000004">
    <property type="protein sequence ID" value="SHF17962.1"/>
    <property type="molecule type" value="Genomic_DNA"/>
</dbReference>
<evidence type="ECO:0000256" key="1">
    <source>
        <dbReference type="ARBA" id="ARBA00022729"/>
    </source>
</evidence>